<dbReference type="AlphaFoldDB" id="A0A1Z5J9X0"/>
<evidence type="ECO:0000259" key="13">
    <source>
        <dbReference type="PROSITE" id="PS50033"/>
    </source>
</evidence>
<dbReference type="Proteomes" id="UP000198406">
    <property type="component" value="Unassembled WGS sequence"/>
</dbReference>
<dbReference type="GO" id="GO:0004843">
    <property type="term" value="F:cysteine-type deubiquitinase activity"/>
    <property type="evidence" value="ECO:0007669"/>
    <property type="project" value="UniProtKB-EC"/>
</dbReference>
<evidence type="ECO:0000256" key="3">
    <source>
        <dbReference type="ARBA" id="ARBA00012759"/>
    </source>
</evidence>
<evidence type="ECO:0000256" key="2">
    <source>
        <dbReference type="ARBA" id="ARBA00004123"/>
    </source>
</evidence>
<dbReference type="InterPro" id="IPR029071">
    <property type="entry name" value="Ubiquitin-like_domsf"/>
</dbReference>
<dbReference type="GO" id="GO:0016579">
    <property type="term" value="P:protein deubiquitination"/>
    <property type="evidence" value="ECO:0007669"/>
    <property type="project" value="InterPro"/>
</dbReference>
<keyword evidence="4" id="KW-0645">Protease</keyword>
<keyword evidence="6 12" id="KW-0378">Hydrolase</keyword>
<dbReference type="GO" id="GO:0006508">
    <property type="term" value="P:proteolysis"/>
    <property type="evidence" value="ECO:0007669"/>
    <property type="project" value="UniProtKB-KW"/>
</dbReference>
<feature type="active site" description="Proton acceptor" evidence="11">
    <location>
        <position position="126"/>
    </location>
</feature>
<accession>A0A1Z5J9X0</accession>
<dbReference type="PANTHER" id="PTHR14159">
    <property type="entry name" value="ATAXIN-3-RELATED"/>
    <property type="match status" value="1"/>
</dbReference>
<keyword evidence="8" id="KW-0805">Transcription regulation</keyword>
<feature type="active site" evidence="12">
    <location>
        <position position="126"/>
    </location>
</feature>
<evidence type="ECO:0000256" key="1">
    <source>
        <dbReference type="ARBA" id="ARBA00000707"/>
    </source>
</evidence>
<evidence type="ECO:0000256" key="8">
    <source>
        <dbReference type="ARBA" id="ARBA00023015"/>
    </source>
</evidence>
<gene>
    <name evidence="15" type="ORF">FisN_1Hh326</name>
</gene>
<name>A0A1Z5J9X0_FISSO</name>
<evidence type="ECO:0000256" key="10">
    <source>
        <dbReference type="ARBA" id="ARBA00023242"/>
    </source>
</evidence>
<dbReference type="EMBL" id="BDSP01000025">
    <property type="protein sequence ID" value="GAX10785.1"/>
    <property type="molecule type" value="Genomic_DNA"/>
</dbReference>
<organism evidence="15 16">
    <name type="scientific">Fistulifera solaris</name>
    <name type="common">Oleaginous diatom</name>
    <dbReference type="NCBI Taxonomy" id="1519565"/>
    <lineage>
        <taxon>Eukaryota</taxon>
        <taxon>Sar</taxon>
        <taxon>Stramenopiles</taxon>
        <taxon>Ochrophyta</taxon>
        <taxon>Bacillariophyta</taxon>
        <taxon>Bacillariophyceae</taxon>
        <taxon>Bacillariophycidae</taxon>
        <taxon>Naviculales</taxon>
        <taxon>Naviculaceae</taxon>
        <taxon>Fistulifera</taxon>
    </lineage>
</organism>
<evidence type="ECO:0000256" key="9">
    <source>
        <dbReference type="ARBA" id="ARBA00023163"/>
    </source>
</evidence>
<evidence type="ECO:0000256" key="4">
    <source>
        <dbReference type="ARBA" id="ARBA00022670"/>
    </source>
</evidence>
<reference evidence="15 16" key="1">
    <citation type="journal article" date="2015" name="Plant Cell">
        <title>Oil accumulation by the oleaginous diatom Fistulifera solaris as revealed by the genome and transcriptome.</title>
        <authorList>
            <person name="Tanaka T."/>
            <person name="Maeda Y."/>
            <person name="Veluchamy A."/>
            <person name="Tanaka M."/>
            <person name="Abida H."/>
            <person name="Marechal E."/>
            <person name="Bowler C."/>
            <person name="Muto M."/>
            <person name="Sunaga Y."/>
            <person name="Tanaka M."/>
            <person name="Yoshino T."/>
            <person name="Taniguchi T."/>
            <person name="Fukuda Y."/>
            <person name="Nemoto M."/>
            <person name="Matsumoto M."/>
            <person name="Wong P.S."/>
            <person name="Aburatani S."/>
            <person name="Fujibuchi W."/>
        </authorList>
    </citation>
    <scope>NUCLEOTIDE SEQUENCE [LARGE SCALE GENOMIC DNA]</scope>
    <source>
        <strain evidence="15 16">JPCC DA0580</strain>
    </source>
</reference>
<dbReference type="FunCoup" id="A0A1Z5J9X0">
    <property type="interactions" value="69"/>
</dbReference>
<dbReference type="SMART" id="SM00166">
    <property type="entry name" value="UBX"/>
    <property type="match status" value="1"/>
</dbReference>
<keyword evidence="10" id="KW-0539">Nucleus</keyword>
<dbReference type="InterPro" id="IPR006155">
    <property type="entry name" value="Josephin"/>
</dbReference>
<proteinExistence type="predicted"/>
<dbReference type="PROSITE" id="PS50957">
    <property type="entry name" value="JOSEPHIN"/>
    <property type="match status" value="1"/>
</dbReference>
<evidence type="ECO:0000256" key="5">
    <source>
        <dbReference type="ARBA" id="ARBA00022786"/>
    </source>
</evidence>
<dbReference type="Gene3D" id="3.90.70.40">
    <property type="match status" value="1"/>
</dbReference>
<sequence>MDPSQVWIYHERQRALLCGQHALNNLAQNNVFSAGELADIAHDLDKLEMDVWAQNNEGGVNSKEFQQRLIEGSSNVDAQGNFSIEVLKEAMHQRYGIRLPHLSAQDLLSGRDITDMQGFLCHKSDHWFAIRLIGDRFWNLNSMLEIPVVVSHFKLATEMSKWKDEGYTIFCVPSGLPIAGVKLGSDASWHCMADLLQGRATSDASRKNAWENVGSGMRLDGQVTSRSIEDLTEEEQLQLALADSLNPTMLNPVSRETHSIPVPEEPPAGTPGAARIQFRLPDGKRVVRRFNATDSVACIYAFVEQECGGSAVDLKGGYPLKDLASLLTLTIADAKLAGGNIQASIK</sequence>
<dbReference type="PANTHER" id="PTHR14159:SF0">
    <property type="entry name" value="ATAXIN-3-RELATED"/>
    <property type="match status" value="1"/>
</dbReference>
<feature type="domain" description="UBX" evidence="13">
    <location>
        <begin position="269"/>
        <end position="333"/>
    </location>
</feature>
<dbReference type="Pfam" id="PF00789">
    <property type="entry name" value="UBX"/>
    <property type="match status" value="1"/>
</dbReference>
<comment type="caution">
    <text evidence="15">The sequence shown here is derived from an EMBL/GenBank/DDBJ whole genome shotgun (WGS) entry which is preliminary data.</text>
</comment>
<feature type="domain" description="Josephin" evidence="14">
    <location>
        <begin position="5"/>
        <end position="187"/>
    </location>
</feature>
<dbReference type="InParanoid" id="A0A1Z5J9X0"/>
<keyword evidence="16" id="KW-1185">Reference proteome</keyword>
<dbReference type="InterPro" id="IPR033865">
    <property type="entry name" value="Ataxin-3"/>
</dbReference>
<keyword evidence="5" id="KW-0833">Ubl conjugation pathway</keyword>
<dbReference type="EC" id="3.4.19.12" evidence="3"/>
<dbReference type="PROSITE" id="PS50033">
    <property type="entry name" value="UBX"/>
    <property type="match status" value="1"/>
</dbReference>
<evidence type="ECO:0000256" key="12">
    <source>
        <dbReference type="PROSITE-ProRule" id="PRU00331"/>
    </source>
</evidence>
<feature type="active site" evidence="11 12">
    <location>
        <position position="141"/>
    </location>
</feature>
<evidence type="ECO:0000256" key="11">
    <source>
        <dbReference type="PIRSR" id="PIRSR633865-1"/>
    </source>
</evidence>
<comment type="catalytic activity">
    <reaction evidence="1">
        <text>Thiol-dependent hydrolysis of ester, thioester, amide, peptide and isopeptide bonds formed by the C-terminal Gly of ubiquitin (a 76-residue protein attached to proteins as an intracellular targeting signal).</text>
        <dbReference type="EC" id="3.4.19.12"/>
    </reaction>
</comment>
<protein>
    <recommendedName>
        <fullName evidence="3">ubiquitinyl hydrolase 1</fullName>
        <ecNumber evidence="3">3.4.19.12</ecNumber>
    </recommendedName>
</protein>
<keyword evidence="7" id="KW-0788">Thiol protease</keyword>
<dbReference type="GO" id="GO:0005634">
    <property type="term" value="C:nucleus"/>
    <property type="evidence" value="ECO:0007669"/>
    <property type="project" value="UniProtKB-SubCell"/>
</dbReference>
<dbReference type="Pfam" id="PF02099">
    <property type="entry name" value="Josephin"/>
    <property type="match status" value="1"/>
</dbReference>
<feature type="active site" description="Nucleophile" evidence="11">
    <location>
        <position position="18"/>
    </location>
</feature>
<comment type="subcellular location">
    <subcellularLocation>
        <location evidence="2">Nucleus</location>
    </subcellularLocation>
</comment>
<dbReference type="InterPro" id="IPR001012">
    <property type="entry name" value="UBX_dom"/>
</dbReference>
<feature type="active site" evidence="12">
    <location>
        <position position="18"/>
    </location>
</feature>
<dbReference type="Gene3D" id="3.10.20.90">
    <property type="entry name" value="Phosphatidylinositol 3-kinase Catalytic Subunit, Chain A, domain 1"/>
    <property type="match status" value="1"/>
</dbReference>
<dbReference type="PRINTS" id="PR01233">
    <property type="entry name" value="JOSEPHIN"/>
</dbReference>
<dbReference type="Gene3D" id="1.10.287.10">
    <property type="entry name" value="S15/NS1, RNA-binding"/>
    <property type="match status" value="1"/>
</dbReference>
<dbReference type="SMART" id="SM01246">
    <property type="entry name" value="Josephin"/>
    <property type="match status" value="1"/>
</dbReference>
<dbReference type="OrthoDB" id="422700at2759"/>
<evidence type="ECO:0000313" key="15">
    <source>
        <dbReference type="EMBL" id="GAX10785.1"/>
    </source>
</evidence>
<evidence type="ECO:0000256" key="6">
    <source>
        <dbReference type="ARBA" id="ARBA00022801"/>
    </source>
</evidence>
<dbReference type="SUPFAM" id="SSF54236">
    <property type="entry name" value="Ubiquitin-like"/>
    <property type="match status" value="1"/>
</dbReference>
<keyword evidence="9" id="KW-0804">Transcription</keyword>
<evidence type="ECO:0000259" key="14">
    <source>
        <dbReference type="PROSITE" id="PS50957"/>
    </source>
</evidence>
<evidence type="ECO:0000313" key="16">
    <source>
        <dbReference type="Proteomes" id="UP000198406"/>
    </source>
</evidence>
<evidence type="ECO:0000256" key="7">
    <source>
        <dbReference type="ARBA" id="ARBA00022807"/>
    </source>
</evidence>